<keyword evidence="2" id="KW-0813">Transport</keyword>
<feature type="domain" description="ABC transporter" evidence="5">
    <location>
        <begin position="7"/>
        <end position="240"/>
    </location>
</feature>
<dbReference type="SUPFAM" id="SSF52540">
    <property type="entry name" value="P-loop containing nucleoside triphosphate hydrolases"/>
    <property type="match status" value="1"/>
</dbReference>
<dbReference type="InterPro" id="IPR003593">
    <property type="entry name" value="AAA+_ATPase"/>
</dbReference>
<dbReference type="Pfam" id="PF00005">
    <property type="entry name" value="ABC_tran"/>
    <property type="match status" value="1"/>
</dbReference>
<comment type="caution">
    <text evidence="6">The sequence shown here is derived from an EMBL/GenBank/DDBJ whole genome shotgun (WGS) entry which is preliminary data.</text>
</comment>
<dbReference type="EMBL" id="JAOPKB010000001">
    <property type="protein sequence ID" value="MCU4971222.1"/>
    <property type="molecule type" value="Genomic_DNA"/>
</dbReference>
<dbReference type="InterPro" id="IPR003439">
    <property type="entry name" value="ABC_transporter-like_ATP-bd"/>
</dbReference>
<evidence type="ECO:0000313" key="7">
    <source>
        <dbReference type="Proteomes" id="UP001320972"/>
    </source>
</evidence>
<dbReference type="PANTHER" id="PTHR42734">
    <property type="entry name" value="METAL TRANSPORT SYSTEM ATP-BINDING PROTEIN TM_0124-RELATED"/>
    <property type="match status" value="1"/>
</dbReference>
<keyword evidence="7" id="KW-1185">Reference proteome</keyword>
<dbReference type="GO" id="GO:0005524">
    <property type="term" value="F:ATP binding"/>
    <property type="evidence" value="ECO:0007669"/>
    <property type="project" value="UniProtKB-KW"/>
</dbReference>
<gene>
    <name evidence="6" type="ORF">OB955_00525</name>
</gene>
<dbReference type="CDD" id="cd03235">
    <property type="entry name" value="ABC_Metallic_Cations"/>
    <property type="match status" value="1"/>
</dbReference>
<name>A0ABT2Q8H5_9EURY</name>
<evidence type="ECO:0000313" key="6">
    <source>
        <dbReference type="EMBL" id="MCU4971222.1"/>
    </source>
</evidence>
<protein>
    <submittedName>
        <fullName evidence="6">Metal ABC transporter ATP-binding protein</fullName>
    </submittedName>
</protein>
<dbReference type="Gene3D" id="3.40.50.300">
    <property type="entry name" value="P-loop containing nucleotide triphosphate hydrolases"/>
    <property type="match status" value="1"/>
</dbReference>
<keyword evidence="3" id="KW-0547">Nucleotide-binding</keyword>
<reference evidence="6 7" key="1">
    <citation type="submission" date="2022-09" db="EMBL/GenBank/DDBJ databases">
        <title>Enrichment on poylsaccharides allowed isolation of novel metabolic and taxonomic groups of Haloarchaea.</title>
        <authorList>
            <person name="Sorokin D.Y."/>
            <person name="Elcheninov A.G."/>
            <person name="Khizhniak T.V."/>
            <person name="Kolganova T.V."/>
            <person name="Kublanov I.V."/>
        </authorList>
    </citation>
    <scope>NUCLEOTIDE SEQUENCE [LARGE SCALE GENOMIC DNA]</scope>
    <source>
        <strain evidence="6 7">AArc-m2/3/4</strain>
    </source>
</reference>
<proteinExistence type="inferred from homology"/>
<dbReference type="RefSeq" id="WP_338006693.1">
    <property type="nucleotide sequence ID" value="NZ_JAOPKB010000001.1"/>
</dbReference>
<evidence type="ECO:0000259" key="5">
    <source>
        <dbReference type="PROSITE" id="PS50893"/>
    </source>
</evidence>
<dbReference type="SMART" id="SM00382">
    <property type="entry name" value="AAA"/>
    <property type="match status" value="1"/>
</dbReference>
<keyword evidence="4 6" id="KW-0067">ATP-binding</keyword>
<accession>A0ABT2Q8H5</accession>
<dbReference type="Proteomes" id="UP001320972">
    <property type="component" value="Unassembled WGS sequence"/>
</dbReference>
<evidence type="ECO:0000256" key="4">
    <source>
        <dbReference type="ARBA" id="ARBA00022840"/>
    </source>
</evidence>
<evidence type="ECO:0000256" key="1">
    <source>
        <dbReference type="ARBA" id="ARBA00005417"/>
    </source>
</evidence>
<comment type="similarity">
    <text evidence="1">Belongs to the ABC transporter superfamily.</text>
</comment>
<dbReference type="PANTHER" id="PTHR42734:SF5">
    <property type="entry name" value="IRON TRANSPORT SYSTEM ATP-BINDING PROTEIN HI_0361-RELATED"/>
    <property type="match status" value="1"/>
</dbReference>
<sequence>MSSSSIVTLEDVSFAYGGQPAVQNVSLAVEEGDFLGLIGPNGSGKTTLLHLMLGLHSPDSGSIELFGQPVDEFDHGEWIGYVSQQSTQKSSTMPVTVREVVTMGRFAHAGHSRLTDRDREAVVDALETVGIAELADRRINQLSGGQRQRAYIARALASDTKLLALDEPTVGVDAESRDAFYQLLDSLNEDGITIILIEHDIGVVTDRANRIACVNKELYHHGDTESFVESDALEEAYGSSGRVVHHHH</sequence>
<dbReference type="PROSITE" id="PS50893">
    <property type="entry name" value="ABC_TRANSPORTER_2"/>
    <property type="match status" value="1"/>
</dbReference>
<dbReference type="InterPro" id="IPR050153">
    <property type="entry name" value="Metal_Ion_Import_ABC"/>
</dbReference>
<dbReference type="InterPro" id="IPR027417">
    <property type="entry name" value="P-loop_NTPase"/>
</dbReference>
<evidence type="ECO:0000256" key="3">
    <source>
        <dbReference type="ARBA" id="ARBA00022741"/>
    </source>
</evidence>
<organism evidence="6 7">
    <name type="scientific">Natronoglomus mannanivorans</name>
    <dbReference type="NCBI Taxonomy" id="2979990"/>
    <lineage>
        <taxon>Archaea</taxon>
        <taxon>Methanobacteriati</taxon>
        <taxon>Methanobacteriota</taxon>
        <taxon>Stenosarchaea group</taxon>
        <taxon>Halobacteria</taxon>
        <taxon>Halobacteriales</taxon>
        <taxon>Natrialbaceae</taxon>
        <taxon>Natronoglomus</taxon>
    </lineage>
</organism>
<evidence type="ECO:0000256" key="2">
    <source>
        <dbReference type="ARBA" id="ARBA00022448"/>
    </source>
</evidence>